<keyword evidence="4" id="KW-1185">Reference proteome</keyword>
<accession>A0ABP9WWE6</accession>
<dbReference type="InterPro" id="IPR000160">
    <property type="entry name" value="GGDEF_dom"/>
</dbReference>
<evidence type="ECO:0000256" key="1">
    <source>
        <dbReference type="SAM" id="Phobius"/>
    </source>
</evidence>
<keyword evidence="1" id="KW-0472">Membrane</keyword>
<feature type="transmembrane region" description="Helical" evidence="1">
    <location>
        <begin position="6"/>
        <end position="29"/>
    </location>
</feature>
<feature type="transmembrane region" description="Helical" evidence="1">
    <location>
        <begin position="152"/>
        <end position="173"/>
    </location>
</feature>
<reference evidence="3 4" key="1">
    <citation type="submission" date="2024-02" db="EMBL/GenBank/DDBJ databases">
        <title>Herpetosiphon gulosus NBRC 112829.</title>
        <authorList>
            <person name="Ichikawa N."/>
            <person name="Katano-Makiyama Y."/>
            <person name="Hidaka K."/>
        </authorList>
    </citation>
    <scope>NUCLEOTIDE SEQUENCE [LARGE SCALE GENOMIC DNA]</scope>
    <source>
        <strain evidence="3 4">NBRC 112829</strain>
    </source>
</reference>
<keyword evidence="1" id="KW-0812">Transmembrane</keyword>
<dbReference type="NCBIfam" id="TIGR00254">
    <property type="entry name" value="GGDEF"/>
    <property type="match status" value="1"/>
</dbReference>
<feature type="transmembrane region" description="Helical" evidence="1">
    <location>
        <begin position="94"/>
        <end position="113"/>
    </location>
</feature>
<feature type="transmembrane region" description="Helical" evidence="1">
    <location>
        <begin position="68"/>
        <end position="87"/>
    </location>
</feature>
<keyword evidence="1" id="KW-1133">Transmembrane helix</keyword>
<name>A0ABP9WWE6_9CHLR</name>
<dbReference type="InterPro" id="IPR029787">
    <property type="entry name" value="Nucleotide_cyclase"/>
</dbReference>
<dbReference type="PANTHER" id="PTHR45138:SF9">
    <property type="entry name" value="DIGUANYLATE CYCLASE DGCM-RELATED"/>
    <property type="match status" value="1"/>
</dbReference>
<dbReference type="PANTHER" id="PTHR45138">
    <property type="entry name" value="REGULATORY COMPONENTS OF SENSORY TRANSDUCTION SYSTEM"/>
    <property type="match status" value="1"/>
</dbReference>
<dbReference type="PROSITE" id="PS50887">
    <property type="entry name" value="GGDEF"/>
    <property type="match status" value="1"/>
</dbReference>
<evidence type="ECO:0000313" key="4">
    <source>
        <dbReference type="Proteomes" id="UP001428290"/>
    </source>
</evidence>
<dbReference type="EMBL" id="BAABRU010000004">
    <property type="protein sequence ID" value="GAA5527532.1"/>
    <property type="molecule type" value="Genomic_DNA"/>
</dbReference>
<proteinExistence type="predicted"/>
<feature type="transmembrane region" description="Helical" evidence="1">
    <location>
        <begin position="36"/>
        <end position="56"/>
    </location>
</feature>
<feature type="domain" description="GGDEF" evidence="2">
    <location>
        <begin position="248"/>
        <end position="381"/>
    </location>
</feature>
<dbReference type="RefSeq" id="WP_345721158.1">
    <property type="nucleotide sequence ID" value="NZ_BAABRU010000004.1"/>
</dbReference>
<dbReference type="SUPFAM" id="SSF55073">
    <property type="entry name" value="Nucleotide cyclase"/>
    <property type="match status" value="1"/>
</dbReference>
<feature type="transmembrane region" description="Helical" evidence="1">
    <location>
        <begin position="185"/>
        <end position="206"/>
    </location>
</feature>
<protein>
    <recommendedName>
        <fullName evidence="2">GGDEF domain-containing protein</fullName>
    </recommendedName>
</protein>
<evidence type="ECO:0000313" key="3">
    <source>
        <dbReference type="EMBL" id="GAA5527532.1"/>
    </source>
</evidence>
<dbReference type="SMART" id="SM00267">
    <property type="entry name" value="GGDEF"/>
    <property type="match status" value="1"/>
</dbReference>
<comment type="caution">
    <text evidence="3">The sequence shown here is derived from an EMBL/GenBank/DDBJ whole genome shotgun (WGS) entry which is preliminary data.</text>
</comment>
<feature type="transmembrane region" description="Helical" evidence="1">
    <location>
        <begin position="119"/>
        <end position="140"/>
    </location>
</feature>
<dbReference type="InterPro" id="IPR050469">
    <property type="entry name" value="Diguanylate_Cyclase"/>
</dbReference>
<dbReference type="CDD" id="cd01949">
    <property type="entry name" value="GGDEF"/>
    <property type="match status" value="1"/>
</dbReference>
<sequence>MALDQPTVALIVGIGLLLQALVIGAFLVFVRRYQGIRCFLIGTIGLGLGFLALALLPQTSLAAITSSYILILSGLFGLSSGILRFIGATSSAKIYAICWLIVAGMLSLCAWWFADPGLIINLAMLLGSAGMAYTALQVFFQRTIPYQSASRLLALALTLKIAIIFLGLAYFWYSQRWPSLTTLKLGYSVLILLLSLLWTGGFAVMITQRMQCDLSALASIDVLTGIANRRAINEYLEQAIAKWRRNQQGFAVIMLDIDCFKQINDRYGHHAGDSVLRHIALVLSEQVRINDLIGRWGGEEFLLIVDADTIQQATLMAERLRQAIQQQPTVWDDHVIQHTVSIGIALCGTHGFNEAQLLTAADLALYEAKETGKNRWIVYERRLLNQLDPALELANEGLIFDVDSSIYA</sequence>
<dbReference type="InterPro" id="IPR043128">
    <property type="entry name" value="Rev_trsase/Diguanyl_cyclase"/>
</dbReference>
<gene>
    <name evidence="3" type="ORF">Hgul01_01318</name>
</gene>
<dbReference type="Gene3D" id="3.30.70.270">
    <property type="match status" value="1"/>
</dbReference>
<organism evidence="3 4">
    <name type="scientific">Herpetosiphon gulosus</name>
    <dbReference type="NCBI Taxonomy" id="1973496"/>
    <lineage>
        <taxon>Bacteria</taxon>
        <taxon>Bacillati</taxon>
        <taxon>Chloroflexota</taxon>
        <taxon>Chloroflexia</taxon>
        <taxon>Herpetosiphonales</taxon>
        <taxon>Herpetosiphonaceae</taxon>
        <taxon>Herpetosiphon</taxon>
    </lineage>
</organism>
<evidence type="ECO:0000259" key="2">
    <source>
        <dbReference type="PROSITE" id="PS50887"/>
    </source>
</evidence>
<dbReference type="Pfam" id="PF00990">
    <property type="entry name" value="GGDEF"/>
    <property type="match status" value="1"/>
</dbReference>
<dbReference type="Proteomes" id="UP001428290">
    <property type="component" value="Unassembled WGS sequence"/>
</dbReference>